<evidence type="ECO:0000313" key="2">
    <source>
        <dbReference type="Proteomes" id="UP001372834"/>
    </source>
</evidence>
<gene>
    <name evidence="1" type="ORF">RUM43_012514</name>
</gene>
<reference evidence="1 2" key="1">
    <citation type="submission" date="2023-10" db="EMBL/GenBank/DDBJ databases">
        <title>Genomes of two closely related lineages of the louse Polyplax serrata with different host specificities.</title>
        <authorList>
            <person name="Martinu J."/>
            <person name="Tarabai H."/>
            <person name="Stefka J."/>
            <person name="Hypsa V."/>
        </authorList>
    </citation>
    <scope>NUCLEOTIDE SEQUENCE [LARGE SCALE GENOMIC DNA]</scope>
    <source>
        <strain evidence="1">HR10_N</strain>
    </source>
</reference>
<comment type="caution">
    <text evidence="1">The sequence shown here is derived from an EMBL/GenBank/DDBJ whole genome shotgun (WGS) entry which is preliminary data.</text>
</comment>
<dbReference type="EMBL" id="JAWJWE010000040">
    <property type="protein sequence ID" value="KAK6619751.1"/>
    <property type="molecule type" value="Genomic_DNA"/>
</dbReference>
<dbReference type="Proteomes" id="UP001372834">
    <property type="component" value="Unassembled WGS sequence"/>
</dbReference>
<protein>
    <submittedName>
        <fullName evidence="1">Uncharacterized protein</fullName>
    </submittedName>
</protein>
<sequence length="131" mass="15164">MSATADLRMLLASPKNSLDEKQDERQVSEDLSLPRLKTDVALNNDNTLFAVYCFIKNFIGVLLLSPTIDISSHYVITSVAEIDALFSRFSKILEYYIWDKTQVTRPLRWFNSEFGWARFMAQQQLTYPEMA</sequence>
<proteinExistence type="predicted"/>
<organism evidence="1 2">
    <name type="scientific">Polyplax serrata</name>
    <name type="common">Common mouse louse</name>
    <dbReference type="NCBI Taxonomy" id="468196"/>
    <lineage>
        <taxon>Eukaryota</taxon>
        <taxon>Metazoa</taxon>
        <taxon>Ecdysozoa</taxon>
        <taxon>Arthropoda</taxon>
        <taxon>Hexapoda</taxon>
        <taxon>Insecta</taxon>
        <taxon>Pterygota</taxon>
        <taxon>Neoptera</taxon>
        <taxon>Paraneoptera</taxon>
        <taxon>Psocodea</taxon>
        <taxon>Troctomorpha</taxon>
        <taxon>Phthiraptera</taxon>
        <taxon>Anoplura</taxon>
        <taxon>Polyplacidae</taxon>
        <taxon>Polyplax</taxon>
    </lineage>
</organism>
<dbReference type="AlphaFoldDB" id="A0AAN8S7I2"/>
<name>A0AAN8S7I2_POLSC</name>
<evidence type="ECO:0000313" key="1">
    <source>
        <dbReference type="EMBL" id="KAK6619751.1"/>
    </source>
</evidence>
<accession>A0AAN8S7I2</accession>